<dbReference type="RefSeq" id="WP_369153321.1">
    <property type="nucleotide sequence ID" value="NZ_CP163433.1"/>
</dbReference>
<organism evidence="1">
    <name type="scientific">Streptomyces sp. R17</name>
    <dbReference type="NCBI Taxonomy" id="3238626"/>
    <lineage>
        <taxon>Bacteria</taxon>
        <taxon>Bacillati</taxon>
        <taxon>Actinomycetota</taxon>
        <taxon>Actinomycetes</taxon>
        <taxon>Kitasatosporales</taxon>
        <taxon>Streptomycetaceae</taxon>
        <taxon>Streptomyces</taxon>
    </lineage>
</organism>
<gene>
    <name evidence="1" type="ORF">AB5J48_32175</name>
</gene>
<protein>
    <submittedName>
        <fullName evidence="1">Uncharacterized protein</fullName>
    </submittedName>
</protein>
<accession>A0AB39NW75</accession>
<reference evidence="1" key="1">
    <citation type="submission" date="2024-07" db="EMBL/GenBank/DDBJ databases">
        <authorList>
            <person name="Yu S.T."/>
        </authorList>
    </citation>
    <scope>NUCLEOTIDE SEQUENCE</scope>
    <source>
        <strain evidence="1">R17</strain>
    </source>
</reference>
<evidence type="ECO:0000313" key="1">
    <source>
        <dbReference type="EMBL" id="XDQ22502.1"/>
    </source>
</evidence>
<dbReference type="AlphaFoldDB" id="A0AB39NW75"/>
<dbReference type="EMBL" id="CP163433">
    <property type="protein sequence ID" value="XDQ22502.1"/>
    <property type="molecule type" value="Genomic_DNA"/>
</dbReference>
<name>A0AB39NW75_9ACTN</name>
<proteinExistence type="predicted"/>
<sequence length="85" mass="9156">MQQVPRSSKLLLVVDASGDLVTAAWPGVESEGAPSQTGVLLAEGQIAHEVDVPDELYQAARPDLSKYRVRVDDGGYAFLERISTD</sequence>